<dbReference type="AlphaFoldDB" id="A0A974C864"/>
<dbReference type="EMBL" id="CM004480">
    <property type="protein sequence ID" value="OCT68323.1"/>
    <property type="molecule type" value="Genomic_DNA"/>
</dbReference>
<accession>A0A974C864</accession>
<sequence>MLCVATKCCHFYFKRFFKNTFHNFAKHLVIYKLVPYNSFGCMPTFFLLTDSKMNACFAQHELWGTIEVVPYQRDAISSITDCTILGKTGKKVKTFKRMGSIVTQIDPTSSSLQFVQRNTVCSKI</sequence>
<organism evidence="1 2">
    <name type="scientific">Xenopus laevis</name>
    <name type="common">African clawed frog</name>
    <dbReference type="NCBI Taxonomy" id="8355"/>
    <lineage>
        <taxon>Eukaryota</taxon>
        <taxon>Metazoa</taxon>
        <taxon>Chordata</taxon>
        <taxon>Craniata</taxon>
        <taxon>Vertebrata</taxon>
        <taxon>Euteleostomi</taxon>
        <taxon>Amphibia</taxon>
        <taxon>Batrachia</taxon>
        <taxon>Anura</taxon>
        <taxon>Pipoidea</taxon>
        <taxon>Pipidae</taxon>
        <taxon>Xenopodinae</taxon>
        <taxon>Xenopus</taxon>
        <taxon>Xenopus</taxon>
    </lineage>
</organism>
<proteinExistence type="predicted"/>
<protein>
    <submittedName>
        <fullName evidence="1">Uncharacterized protein</fullName>
    </submittedName>
</protein>
<evidence type="ECO:0000313" key="2">
    <source>
        <dbReference type="Proteomes" id="UP000694892"/>
    </source>
</evidence>
<gene>
    <name evidence="1" type="ORF">XELAEV_18039622mg</name>
</gene>
<name>A0A974C864_XENLA</name>
<evidence type="ECO:0000313" key="1">
    <source>
        <dbReference type="EMBL" id="OCT68323.1"/>
    </source>
</evidence>
<reference evidence="2" key="1">
    <citation type="journal article" date="2016" name="Nature">
        <title>Genome evolution in the allotetraploid frog Xenopus laevis.</title>
        <authorList>
            <person name="Session A.M."/>
            <person name="Uno Y."/>
            <person name="Kwon T."/>
            <person name="Chapman J.A."/>
            <person name="Toyoda A."/>
            <person name="Takahashi S."/>
            <person name="Fukui A."/>
            <person name="Hikosaka A."/>
            <person name="Suzuki A."/>
            <person name="Kondo M."/>
            <person name="van Heeringen S.J."/>
            <person name="Quigley I."/>
            <person name="Heinz S."/>
            <person name="Ogino H."/>
            <person name="Ochi H."/>
            <person name="Hellsten U."/>
            <person name="Lyons J.B."/>
            <person name="Simakov O."/>
            <person name="Putnam N."/>
            <person name="Stites J."/>
            <person name="Kuroki Y."/>
            <person name="Tanaka T."/>
            <person name="Michiue T."/>
            <person name="Watanabe M."/>
            <person name="Bogdanovic O."/>
            <person name="Lister R."/>
            <person name="Georgiou G."/>
            <person name="Paranjpe S.S."/>
            <person name="van Kruijsbergen I."/>
            <person name="Shu S."/>
            <person name="Carlson J."/>
            <person name="Kinoshita T."/>
            <person name="Ohta Y."/>
            <person name="Mawaribuchi S."/>
            <person name="Jenkins J."/>
            <person name="Grimwood J."/>
            <person name="Schmutz J."/>
            <person name="Mitros T."/>
            <person name="Mozaffari S.V."/>
            <person name="Suzuki Y."/>
            <person name="Haramoto Y."/>
            <person name="Yamamoto T.S."/>
            <person name="Takagi C."/>
            <person name="Heald R."/>
            <person name="Miller K."/>
            <person name="Haudenschild C."/>
            <person name="Kitzman J."/>
            <person name="Nakayama T."/>
            <person name="Izutsu Y."/>
            <person name="Robert J."/>
            <person name="Fortriede J."/>
            <person name="Burns K."/>
            <person name="Lotay V."/>
            <person name="Karimi K."/>
            <person name="Yasuoka Y."/>
            <person name="Dichmann D.S."/>
            <person name="Flajnik M.F."/>
            <person name="Houston D.W."/>
            <person name="Shendure J."/>
            <person name="DuPasquier L."/>
            <person name="Vize P.D."/>
            <person name="Zorn A.M."/>
            <person name="Ito M."/>
            <person name="Marcotte E.M."/>
            <person name="Wallingford J.B."/>
            <person name="Ito Y."/>
            <person name="Asashima M."/>
            <person name="Ueno N."/>
            <person name="Matsuda Y."/>
            <person name="Veenstra G.J."/>
            <person name="Fujiyama A."/>
            <person name="Harland R.M."/>
            <person name="Taira M."/>
            <person name="Rokhsar D.S."/>
        </authorList>
    </citation>
    <scope>NUCLEOTIDE SEQUENCE [LARGE SCALE GENOMIC DNA]</scope>
    <source>
        <strain evidence="2">J</strain>
    </source>
</reference>
<dbReference type="Proteomes" id="UP000694892">
    <property type="component" value="Chromosome 8L"/>
</dbReference>